<dbReference type="AlphaFoldDB" id="A0A0J6TBI3"/>
<dbReference type="PANTHER" id="PTHR45772">
    <property type="entry name" value="CONSERVED COMPONENT OF ABC TRANSPORTER FOR NATURAL AMINO ACIDS-RELATED"/>
    <property type="match status" value="1"/>
</dbReference>
<dbReference type="CDD" id="cd03219">
    <property type="entry name" value="ABC_Mj1267_LivG_branched"/>
    <property type="match status" value="1"/>
</dbReference>
<feature type="domain" description="ABC transporter" evidence="4">
    <location>
        <begin position="6"/>
        <end position="238"/>
    </location>
</feature>
<evidence type="ECO:0000256" key="3">
    <source>
        <dbReference type="ARBA" id="ARBA00022840"/>
    </source>
</evidence>
<dbReference type="Proteomes" id="UP000036449">
    <property type="component" value="Unassembled WGS sequence"/>
</dbReference>
<dbReference type="PROSITE" id="PS50893">
    <property type="entry name" value="ABC_TRANSPORTER_2"/>
    <property type="match status" value="1"/>
</dbReference>
<evidence type="ECO:0000256" key="1">
    <source>
        <dbReference type="ARBA" id="ARBA00022448"/>
    </source>
</evidence>
<sequence length="245" mass="25830">MSPSLLSVAGVTKRFGGLVAVDDVSLEVAPGEIVGLIGPNGAGKTTLFNMMAGAFPPDRGDIVFDGHSLRGRSAATICRLGLVRTFQIPQPFGSMTVLETIQTAALLHDRSIAASRAAALAIARRVGLEGREASPTPSLTNAQKKRLEVARALGANPKLILLDEVMAGLNAAEVARMLILVQQLRRDGVTVVLVEHNMEAVLRVSDRLVVLETGRKIADGPPRSVVEDPAVIRAYLGEGTEEDAA</sequence>
<protein>
    <recommendedName>
        <fullName evidence="4">ABC transporter domain-containing protein</fullName>
    </recommendedName>
</protein>
<reference evidence="5 6" key="1">
    <citation type="submission" date="2015-03" db="EMBL/GenBank/DDBJ databases">
        <title>Genome sequencing of Methylobacterium tarhaniae DSM 25844.</title>
        <authorList>
            <person name="Chaudhry V."/>
            <person name="Patil P.B."/>
        </authorList>
    </citation>
    <scope>NUCLEOTIDE SEQUENCE [LARGE SCALE GENOMIC DNA]</scope>
    <source>
        <strain evidence="5 6">DSM 25844</strain>
    </source>
</reference>
<name>A0A0J6TBI3_9HYPH</name>
<dbReference type="InterPro" id="IPR051120">
    <property type="entry name" value="ABC_AA/LPS_Transport"/>
</dbReference>
<dbReference type="GO" id="GO:0005304">
    <property type="term" value="F:L-valine transmembrane transporter activity"/>
    <property type="evidence" value="ECO:0007669"/>
    <property type="project" value="TreeGrafter"/>
</dbReference>
<dbReference type="EMBL" id="LABZ01000055">
    <property type="protein sequence ID" value="KMO43222.1"/>
    <property type="molecule type" value="Genomic_DNA"/>
</dbReference>
<comment type="caution">
    <text evidence="5">The sequence shown here is derived from an EMBL/GenBank/DDBJ whole genome shotgun (WGS) entry which is preliminary data.</text>
</comment>
<dbReference type="SUPFAM" id="SSF52540">
    <property type="entry name" value="P-loop containing nucleoside triphosphate hydrolases"/>
    <property type="match status" value="1"/>
</dbReference>
<dbReference type="GO" id="GO:0005886">
    <property type="term" value="C:plasma membrane"/>
    <property type="evidence" value="ECO:0007669"/>
    <property type="project" value="TreeGrafter"/>
</dbReference>
<dbReference type="Gene3D" id="3.40.50.300">
    <property type="entry name" value="P-loop containing nucleotide triphosphate hydrolases"/>
    <property type="match status" value="1"/>
</dbReference>
<dbReference type="RefSeq" id="WP_048450539.1">
    <property type="nucleotide sequence ID" value="NZ_JBNNPJ010000005.1"/>
</dbReference>
<dbReference type="GO" id="GO:0015188">
    <property type="term" value="F:L-isoleucine transmembrane transporter activity"/>
    <property type="evidence" value="ECO:0007669"/>
    <property type="project" value="TreeGrafter"/>
</dbReference>
<dbReference type="SMART" id="SM00382">
    <property type="entry name" value="AAA"/>
    <property type="match status" value="1"/>
</dbReference>
<dbReference type="GO" id="GO:1903805">
    <property type="term" value="P:L-valine import across plasma membrane"/>
    <property type="evidence" value="ECO:0007669"/>
    <property type="project" value="TreeGrafter"/>
</dbReference>
<proteinExistence type="predicted"/>
<dbReference type="OrthoDB" id="9779872at2"/>
<evidence type="ECO:0000313" key="6">
    <source>
        <dbReference type="Proteomes" id="UP000036449"/>
    </source>
</evidence>
<accession>A0A0J6TBI3</accession>
<dbReference type="GO" id="GO:1903806">
    <property type="term" value="P:L-isoleucine import across plasma membrane"/>
    <property type="evidence" value="ECO:0007669"/>
    <property type="project" value="TreeGrafter"/>
</dbReference>
<dbReference type="GO" id="GO:0042941">
    <property type="term" value="P:D-alanine transmembrane transport"/>
    <property type="evidence" value="ECO:0007669"/>
    <property type="project" value="TreeGrafter"/>
</dbReference>
<dbReference type="GO" id="GO:0005524">
    <property type="term" value="F:ATP binding"/>
    <property type="evidence" value="ECO:0007669"/>
    <property type="project" value="UniProtKB-KW"/>
</dbReference>
<keyword evidence="3" id="KW-0067">ATP-binding</keyword>
<keyword evidence="6" id="KW-1185">Reference proteome</keyword>
<dbReference type="GO" id="GO:0016887">
    <property type="term" value="F:ATP hydrolysis activity"/>
    <property type="evidence" value="ECO:0007669"/>
    <property type="project" value="InterPro"/>
</dbReference>
<keyword evidence="1" id="KW-0813">Transport</keyword>
<keyword evidence="2" id="KW-0547">Nucleotide-binding</keyword>
<dbReference type="InterPro" id="IPR027417">
    <property type="entry name" value="P-loop_NTPase"/>
</dbReference>
<dbReference type="InterPro" id="IPR032823">
    <property type="entry name" value="BCA_ABC_TP_C"/>
</dbReference>
<dbReference type="GO" id="GO:0015808">
    <property type="term" value="P:L-alanine transport"/>
    <property type="evidence" value="ECO:0007669"/>
    <property type="project" value="TreeGrafter"/>
</dbReference>
<dbReference type="PANTHER" id="PTHR45772:SF7">
    <property type="entry name" value="AMINO ACID ABC TRANSPORTER ATP-BINDING PROTEIN"/>
    <property type="match status" value="1"/>
</dbReference>
<organism evidence="5 6">
    <name type="scientific">Methylobacterium tarhaniae</name>
    <dbReference type="NCBI Taxonomy" id="1187852"/>
    <lineage>
        <taxon>Bacteria</taxon>
        <taxon>Pseudomonadati</taxon>
        <taxon>Pseudomonadota</taxon>
        <taxon>Alphaproteobacteria</taxon>
        <taxon>Hyphomicrobiales</taxon>
        <taxon>Methylobacteriaceae</taxon>
        <taxon>Methylobacterium</taxon>
    </lineage>
</organism>
<dbReference type="Pfam" id="PF00005">
    <property type="entry name" value="ABC_tran"/>
    <property type="match status" value="1"/>
</dbReference>
<dbReference type="Pfam" id="PF12399">
    <property type="entry name" value="BCA_ABC_TP_C"/>
    <property type="match status" value="1"/>
</dbReference>
<dbReference type="InterPro" id="IPR003593">
    <property type="entry name" value="AAA+_ATPase"/>
</dbReference>
<dbReference type="PATRIC" id="fig|1187852.3.peg.5490"/>
<dbReference type="GO" id="GO:0015192">
    <property type="term" value="F:L-phenylalanine transmembrane transporter activity"/>
    <property type="evidence" value="ECO:0007669"/>
    <property type="project" value="TreeGrafter"/>
</dbReference>
<dbReference type="InterPro" id="IPR003439">
    <property type="entry name" value="ABC_transporter-like_ATP-bd"/>
</dbReference>
<evidence type="ECO:0000259" key="4">
    <source>
        <dbReference type="PROSITE" id="PS50893"/>
    </source>
</evidence>
<gene>
    <name evidence="5" type="ORF">VQ03_09000</name>
</gene>
<evidence type="ECO:0000256" key="2">
    <source>
        <dbReference type="ARBA" id="ARBA00022741"/>
    </source>
</evidence>
<evidence type="ECO:0000313" key="5">
    <source>
        <dbReference type="EMBL" id="KMO43222.1"/>
    </source>
</evidence>